<reference evidence="2 3" key="1">
    <citation type="submission" date="2020-06" db="EMBL/GenBank/DDBJ databases">
        <title>Genome sequence of 2 isolates from Red Sea Mangroves.</title>
        <authorList>
            <person name="Sefrji F."/>
            <person name="Michoud G."/>
            <person name="Merlino G."/>
            <person name="Daffonchio D."/>
        </authorList>
    </citation>
    <scope>NUCLEOTIDE SEQUENCE [LARGE SCALE GENOMIC DNA]</scope>
    <source>
        <strain evidence="2 3">R1DC25</strain>
    </source>
</reference>
<dbReference type="GO" id="GO:0006629">
    <property type="term" value="P:lipid metabolic process"/>
    <property type="evidence" value="ECO:0007669"/>
    <property type="project" value="InterPro"/>
</dbReference>
<dbReference type="KEGG" id="kmn:HW532_02130"/>
<dbReference type="GO" id="GO:0008081">
    <property type="term" value="F:phosphoric diester hydrolase activity"/>
    <property type="evidence" value="ECO:0007669"/>
    <property type="project" value="InterPro"/>
</dbReference>
<accession>A0A7S8C1H1</accession>
<protein>
    <submittedName>
        <fullName evidence="2">Glycerophosphodiester phosphodiesterase</fullName>
    </submittedName>
</protein>
<dbReference type="Pfam" id="PF03009">
    <property type="entry name" value="GDPD"/>
    <property type="match status" value="1"/>
</dbReference>
<dbReference type="PROSITE" id="PS51704">
    <property type="entry name" value="GP_PDE"/>
    <property type="match status" value="1"/>
</dbReference>
<keyword evidence="3" id="KW-1185">Reference proteome</keyword>
<evidence type="ECO:0000313" key="2">
    <source>
        <dbReference type="EMBL" id="QPC41627.1"/>
    </source>
</evidence>
<feature type="domain" description="GP-PDE" evidence="1">
    <location>
        <begin position="15"/>
        <end position="257"/>
    </location>
</feature>
<dbReference type="RefSeq" id="WP_213162847.1">
    <property type="nucleotide sequence ID" value="NZ_CP058214.1"/>
</dbReference>
<proteinExistence type="predicted"/>
<dbReference type="InterPro" id="IPR030395">
    <property type="entry name" value="GP_PDE_dom"/>
</dbReference>
<sequence length="257" mass="27994">MRWTPDGRALSWLTERPVTHRGLHDRSRGVLENTASAVTAALKGGYGIEVDLQLAGDGEAVVFHDATLDRLTGETGPLLARPSRDLARIPLRGTRDRIMTLGELFGLVSGRAPLFLELKSLWDGSGRLERRVAALLAAYDGPVAVMSFDPDMIANLRLLSPATVRGLVACRDCGAGEDAHLSLARRLGLRHMTGFDEARPQFLAYDVHGLPSAPSRAFRALGRPILSWTVRTPGDAARARRYADQIIFETIRPPSAI</sequence>
<dbReference type="PANTHER" id="PTHR46211">
    <property type="entry name" value="GLYCEROPHOSPHORYL DIESTER PHOSPHODIESTERASE"/>
    <property type="match status" value="1"/>
</dbReference>
<dbReference type="SUPFAM" id="SSF51695">
    <property type="entry name" value="PLC-like phosphodiesterases"/>
    <property type="match status" value="1"/>
</dbReference>
<dbReference type="PANTHER" id="PTHR46211:SF1">
    <property type="entry name" value="GLYCEROPHOSPHODIESTER PHOSPHODIESTERASE, CYTOPLASMIC"/>
    <property type="match status" value="1"/>
</dbReference>
<dbReference type="Gene3D" id="3.20.20.190">
    <property type="entry name" value="Phosphatidylinositol (PI) phosphodiesterase"/>
    <property type="match status" value="1"/>
</dbReference>
<dbReference type="Proteomes" id="UP000593594">
    <property type="component" value="Chromosome"/>
</dbReference>
<dbReference type="AlphaFoldDB" id="A0A7S8C1H1"/>
<name>A0A7S8C1H1_9HYPH</name>
<evidence type="ECO:0000313" key="3">
    <source>
        <dbReference type="Proteomes" id="UP000593594"/>
    </source>
</evidence>
<gene>
    <name evidence="2" type="ORF">HW532_02130</name>
</gene>
<evidence type="ECO:0000259" key="1">
    <source>
        <dbReference type="PROSITE" id="PS51704"/>
    </source>
</evidence>
<organism evidence="2 3">
    <name type="scientific">Kaustia mangrovi</name>
    <dbReference type="NCBI Taxonomy" id="2593653"/>
    <lineage>
        <taxon>Bacteria</taxon>
        <taxon>Pseudomonadati</taxon>
        <taxon>Pseudomonadota</taxon>
        <taxon>Alphaproteobacteria</taxon>
        <taxon>Hyphomicrobiales</taxon>
        <taxon>Parvibaculaceae</taxon>
        <taxon>Kaustia</taxon>
    </lineage>
</organism>
<dbReference type="InterPro" id="IPR017946">
    <property type="entry name" value="PLC-like_Pdiesterase_TIM-brl"/>
</dbReference>
<dbReference type="EMBL" id="CP058214">
    <property type="protein sequence ID" value="QPC41627.1"/>
    <property type="molecule type" value="Genomic_DNA"/>
</dbReference>